<sequence>MQYCSFLGGLTHAKTRIAGRRGGYFSTSISAAGDEACGAPEIYIAPSPLDVQVVSDTGPTE</sequence>
<evidence type="ECO:0000313" key="2">
    <source>
        <dbReference type="Proteomes" id="UP000253606"/>
    </source>
</evidence>
<dbReference type="Proteomes" id="UP000253606">
    <property type="component" value="Chromosome"/>
</dbReference>
<accession>A0A2Z5FTI0</accession>
<dbReference type="KEGG" id="abas:ACPOL_0429"/>
<name>A0A2Z5FTI0_9BACT</name>
<dbReference type="EMBL" id="CP030840">
    <property type="protein sequence ID" value="AXC09806.1"/>
    <property type="molecule type" value="Genomic_DNA"/>
</dbReference>
<evidence type="ECO:0000313" key="1">
    <source>
        <dbReference type="EMBL" id="AXC09806.1"/>
    </source>
</evidence>
<organism evidence="1 2">
    <name type="scientific">Acidisarcina polymorpha</name>
    <dbReference type="NCBI Taxonomy" id="2211140"/>
    <lineage>
        <taxon>Bacteria</taxon>
        <taxon>Pseudomonadati</taxon>
        <taxon>Acidobacteriota</taxon>
        <taxon>Terriglobia</taxon>
        <taxon>Terriglobales</taxon>
        <taxon>Acidobacteriaceae</taxon>
        <taxon>Acidisarcina</taxon>
    </lineage>
</organism>
<protein>
    <submittedName>
        <fullName evidence="1">Uncharacterized protein</fullName>
    </submittedName>
</protein>
<reference evidence="1 2" key="1">
    <citation type="journal article" date="2018" name="Front. Microbiol.">
        <title>Hydrolytic Capabilities as a Key to Environmental Success: Chitinolytic and Cellulolytic Acidobacteria From Acidic Sub-arctic Soils and Boreal Peatlands.</title>
        <authorList>
            <person name="Belova S.E."/>
            <person name="Ravin N.V."/>
            <person name="Pankratov T.A."/>
            <person name="Rakitin A.L."/>
            <person name="Ivanova A.A."/>
            <person name="Beletsky A.V."/>
            <person name="Mardanov A.V."/>
            <person name="Sinninghe Damste J.S."/>
            <person name="Dedysh S.N."/>
        </authorList>
    </citation>
    <scope>NUCLEOTIDE SEQUENCE [LARGE SCALE GENOMIC DNA]</scope>
    <source>
        <strain evidence="1 2">SBC82</strain>
    </source>
</reference>
<dbReference type="AlphaFoldDB" id="A0A2Z5FTI0"/>
<proteinExistence type="predicted"/>
<keyword evidence="2" id="KW-1185">Reference proteome</keyword>
<gene>
    <name evidence="1" type="ORF">ACPOL_0429</name>
</gene>